<gene>
    <name evidence="2" type="ORF">AMYX_38790</name>
</gene>
<dbReference type="EMBL" id="BJTG01000011">
    <property type="protein sequence ID" value="GEJ59138.1"/>
    <property type="molecule type" value="Genomic_DNA"/>
</dbReference>
<dbReference type="Proteomes" id="UP000503640">
    <property type="component" value="Unassembled WGS sequence"/>
</dbReference>
<dbReference type="SUPFAM" id="SSF69322">
    <property type="entry name" value="Tricorn protease domain 2"/>
    <property type="match status" value="1"/>
</dbReference>
<dbReference type="AlphaFoldDB" id="A0A7I9VSE7"/>
<keyword evidence="1" id="KW-0732">Signal</keyword>
<comment type="caution">
    <text evidence="2">The sequence shown here is derived from an EMBL/GenBank/DDBJ whole genome shotgun (WGS) entry which is preliminary data.</text>
</comment>
<proteinExistence type="predicted"/>
<dbReference type="RefSeq" id="WP_176068362.1">
    <property type="nucleotide sequence ID" value="NZ_BJTG01000011.1"/>
</dbReference>
<feature type="signal peptide" evidence="1">
    <location>
        <begin position="1"/>
        <end position="18"/>
    </location>
</feature>
<evidence type="ECO:0000313" key="3">
    <source>
        <dbReference type="Proteomes" id="UP000503640"/>
    </source>
</evidence>
<evidence type="ECO:0000256" key="1">
    <source>
        <dbReference type="SAM" id="SignalP"/>
    </source>
</evidence>
<evidence type="ECO:0008006" key="4">
    <source>
        <dbReference type="Google" id="ProtNLM"/>
    </source>
</evidence>
<feature type="chain" id="PRO_5029617647" description="Lipoprotein" evidence="1">
    <location>
        <begin position="19"/>
        <end position="487"/>
    </location>
</feature>
<dbReference type="PROSITE" id="PS51257">
    <property type="entry name" value="PROKAR_LIPOPROTEIN"/>
    <property type="match status" value="1"/>
</dbReference>
<sequence>MAARSRIAALLLPFVAAACHDAQRSVPPTMDRFYYPTGLAVRHAPATCVAGTAGCQSQLLVASSNFDLRYDAITGGTVLAVDVDRALGGVPNAAAGPFLPGAILGSTRIGSFAGEVAYVDEASCPGWGKAPQVLVTSRAQNVLYRLDVDASTGALSCGAGCELPLAPTLADGYGVTVVCGDLAAAGGGATQPRHLAFVTYLRSPSSEGFLSRIDLDSGAIEATYDVGIEPTQSTAFDEGRGLLFVSERFATVGMARLRWIDLAFPQLGSGSVDYGQVVRGAELVTLGLSSDSPPSRAYVAARLFDVDTATSSGLRPVGDVGGALLVLDLKAVLAGAPAAETILDVAHLDRGPTALAVVPKLDAAGKPQVDASGVPLDLVVLTSSDDGSMTFYDDQLGQPVAAFSVCGSGASGDARAPGPCPLGAPVLGKQPFGLAYEPYQLGGKSLARLFVGSFDRGWVNAIVFDPAHPDALDSSSFSWARIGPERQ</sequence>
<protein>
    <recommendedName>
        <fullName evidence="4">Lipoprotein</fullName>
    </recommendedName>
</protein>
<organism evidence="2 3">
    <name type="scientific">Anaeromyxobacter diazotrophicus</name>
    <dbReference type="NCBI Taxonomy" id="2590199"/>
    <lineage>
        <taxon>Bacteria</taxon>
        <taxon>Pseudomonadati</taxon>
        <taxon>Myxococcota</taxon>
        <taxon>Myxococcia</taxon>
        <taxon>Myxococcales</taxon>
        <taxon>Cystobacterineae</taxon>
        <taxon>Anaeromyxobacteraceae</taxon>
        <taxon>Anaeromyxobacter</taxon>
    </lineage>
</organism>
<name>A0A7I9VSE7_9BACT</name>
<keyword evidence="3" id="KW-1185">Reference proteome</keyword>
<evidence type="ECO:0000313" key="2">
    <source>
        <dbReference type="EMBL" id="GEJ59138.1"/>
    </source>
</evidence>
<reference evidence="3" key="1">
    <citation type="journal article" date="2020" name="Appl. Environ. Microbiol.">
        <title>Diazotrophic Anaeromyxobacter Isolates from Soils.</title>
        <authorList>
            <person name="Masuda Y."/>
            <person name="Yamanaka H."/>
            <person name="Xu Z.X."/>
            <person name="Shiratori Y."/>
            <person name="Aono T."/>
            <person name="Amachi S."/>
            <person name="Senoo K."/>
            <person name="Itoh H."/>
        </authorList>
    </citation>
    <scope>NUCLEOTIDE SEQUENCE [LARGE SCALE GENOMIC DNA]</scope>
    <source>
        <strain evidence="3">R267</strain>
    </source>
</reference>
<accession>A0A7I9VSE7</accession>